<proteinExistence type="predicted"/>
<dbReference type="NCBIfam" id="TIGR00696">
    <property type="entry name" value="wecG_tagA_cpsF"/>
    <property type="match status" value="1"/>
</dbReference>
<keyword evidence="4" id="KW-1185">Reference proteome</keyword>
<evidence type="ECO:0000313" key="4">
    <source>
        <dbReference type="Proteomes" id="UP001596958"/>
    </source>
</evidence>
<dbReference type="Proteomes" id="UP001596958">
    <property type="component" value="Unassembled WGS sequence"/>
</dbReference>
<dbReference type="Pfam" id="PF03808">
    <property type="entry name" value="Glyco_tran_WecG"/>
    <property type="match status" value="1"/>
</dbReference>
<organism evidence="3 4">
    <name type="scientific">Mucilaginibacter calamicampi</name>
    <dbReference type="NCBI Taxonomy" id="1302352"/>
    <lineage>
        <taxon>Bacteria</taxon>
        <taxon>Pseudomonadati</taxon>
        <taxon>Bacteroidota</taxon>
        <taxon>Sphingobacteriia</taxon>
        <taxon>Sphingobacteriales</taxon>
        <taxon>Sphingobacteriaceae</taxon>
        <taxon>Mucilaginibacter</taxon>
    </lineage>
</organism>
<sequence>MNSKYVINTINQYSYVVAERDAEFKQSLLQSDILLPDGIGIVVATKIIKGKRIKKIAGADLHKYLLEELNLVGGKCFYLGSSNDTLMRIKDRITHDYPSINFGCYSPPYKPVFSEEDNQIMIDKVNSFMPTVLFVGMTAPKQEKWVYEHKDQLNVNIICSIGAVFDFYAGTIKRPNRFMIKIGMEWMGRLSNQPKRLWKRYVYYGPVFVADLVKDIFSSISNKGG</sequence>
<dbReference type="CDD" id="cd06533">
    <property type="entry name" value="Glyco_transf_WecG_TagA"/>
    <property type="match status" value="1"/>
</dbReference>
<evidence type="ECO:0000313" key="3">
    <source>
        <dbReference type="EMBL" id="MFD0750793.1"/>
    </source>
</evidence>
<dbReference type="PANTHER" id="PTHR34136">
    <property type="match status" value="1"/>
</dbReference>
<dbReference type="InterPro" id="IPR004629">
    <property type="entry name" value="WecG_TagA_CpsF"/>
</dbReference>
<keyword evidence="2" id="KW-0808">Transferase</keyword>
<name>A0ABW2YY87_9SPHI</name>
<protein>
    <submittedName>
        <fullName evidence="3">WecB/TagA/CpsF family glycosyltransferase</fullName>
    </submittedName>
</protein>
<comment type="caution">
    <text evidence="3">The sequence shown here is derived from an EMBL/GenBank/DDBJ whole genome shotgun (WGS) entry which is preliminary data.</text>
</comment>
<gene>
    <name evidence="3" type="ORF">ACFQZS_11625</name>
</gene>
<evidence type="ECO:0000256" key="1">
    <source>
        <dbReference type="ARBA" id="ARBA00022676"/>
    </source>
</evidence>
<dbReference type="RefSeq" id="WP_377100372.1">
    <property type="nucleotide sequence ID" value="NZ_JBHTHU010000006.1"/>
</dbReference>
<reference evidence="4" key="1">
    <citation type="journal article" date="2019" name="Int. J. Syst. Evol. Microbiol.">
        <title>The Global Catalogue of Microorganisms (GCM) 10K type strain sequencing project: providing services to taxonomists for standard genome sequencing and annotation.</title>
        <authorList>
            <consortium name="The Broad Institute Genomics Platform"/>
            <consortium name="The Broad Institute Genome Sequencing Center for Infectious Disease"/>
            <person name="Wu L."/>
            <person name="Ma J."/>
        </authorList>
    </citation>
    <scope>NUCLEOTIDE SEQUENCE [LARGE SCALE GENOMIC DNA]</scope>
    <source>
        <strain evidence="4">CCUG 63418</strain>
    </source>
</reference>
<accession>A0ABW2YY87</accession>
<dbReference type="EMBL" id="JBHTHU010000006">
    <property type="protein sequence ID" value="MFD0750793.1"/>
    <property type="molecule type" value="Genomic_DNA"/>
</dbReference>
<dbReference type="PANTHER" id="PTHR34136:SF1">
    <property type="entry name" value="UDP-N-ACETYL-D-MANNOSAMINURONIC ACID TRANSFERASE"/>
    <property type="match status" value="1"/>
</dbReference>
<evidence type="ECO:0000256" key="2">
    <source>
        <dbReference type="ARBA" id="ARBA00022679"/>
    </source>
</evidence>
<keyword evidence="1" id="KW-0328">Glycosyltransferase</keyword>